<dbReference type="CDD" id="cd01041">
    <property type="entry name" value="Rubrerythrin"/>
    <property type="match status" value="1"/>
</dbReference>
<accession>A0A8A0RLW7</accession>
<dbReference type="Pfam" id="PF21349">
    <property type="entry name" value="RUBY_RBDX"/>
    <property type="match status" value="1"/>
</dbReference>
<proteinExistence type="predicted"/>
<keyword evidence="8" id="KW-0575">Peroxidase</keyword>
<comment type="cofactor">
    <cofactor evidence="1">
        <name>Fe(3+)</name>
        <dbReference type="ChEBI" id="CHEBI:29034"/>
    </cofactor>
</comment>
<keyword evidence="9" id="KW-1185">Reference proteome</keyword>
<dbReference type="SUPFAM" id="SSF57802">
    <property type="entry name" value="Rubredoxin-like"/>
    <property type="match status" value="1"/>
</dbReference>
<keyword evidence="4" id="KW-0249">Electron transport</keyword>
<dbReference type="Gene3D" id="2.20.28.10">
    <property type="match status" value="1"/>
</dbReference>
<keyword evidence="3" id="KW-0479">Metal-binding</keyword>
<dbReference type="GO" id="GO:0016692">
    <property type="term" value="F:NADH peroxidase activity"/>
    <property type="evidence" value="ECO:0007669"/>
    <property type="project" value="UniProtKB-EC"/>
</dbReference>
<evidence type="ECO:0000313" key="8">
    <source>
        <dbReference type="EMBL" id="QSQ08610.1"/>
    </source>
</evidence>
<keyword evidence="5" id="KW-0408">Iron</keyword>
<dbReference type="Pfam" id="PF02915">
    <property type="entry name" value="Rubrerythrin"/>
    <property type="match status" value="1"/>
</dbReference>
<dbReference type="Proteomes" id="UP000662904">
    <property type="component" value="Chromosome"/>
</dbReference>
<feature type="domain" description="Rubredoxin-like" evidence="6">
    <location>
        <begin position="136"/>
        <end position="170"/>
    </location>
</feature>
<dbReference type="PANTHER" id="PTHR43865:SF1">
    <property type="entry name" value="RUBRERYTHRIN-RELATED"/>
    <property type="match status" value="1"/>
</dbReference>
<dbReference type="GO" id="GO:0005506">
    <property type="term" value="F:iron ion binding"/>
    <property type="evidence" value="ECO:0007669"/>
    <property type="project" value="InterPro"/>
</dbReference>
<dbReference type="KEGG" id="kme:H0A61_00943"/>
<evidence type="ECO:0000256" key="2">
    <source>
        <dbReference type="ARBA" id="ARBA00022448"/>
    </source>
</evidence>
<dbReference type="EMBL" id="CP059066">
    <property type="protein sequence ID" value="QSQ08610.1"/>
    <property type="molecule type" value="Genomic_DNA"/>
</dbReference>
<dbReference type="PROSITE" id="PS50905">
    <property type="entry name" value="FERRITIN_LIKE"/>
    <property type="match status" value="1"/>
</dbReference>
<dbReference type="InterPro" id="IPR012347">
    <property type="entry name" value="Ferritin-like"/>
</dbReference>
<keyword evidence="2" id="KW-0813">Transport</keyword>
<evidence type="ECO:0000256" key="4">
    <source>
        <dbReference type="ARBA" id="ARBA00022982"/>
    </source>
</evidence>
<dbReference type="Gene3D" id="1.20.1260.10">
    <property type="match status" value="1"/>
</dbReference>
<dbReference type="RefSeq" id="WP_206708816.1">
    <property type="nucleotide sequence ID" value="NZ_CP059066.1"/>
</dbReference>
<sequence length="172" mass="20042">MSKKTIENLKKAFEGESQARNKYSFFAEVAKKAGLLEIAEFFEETAENERYHAKMILRLLKGIGDTKENLKAAIDGETYEYKDMYPEFEKIAREEGELEAADFFKKVQNAEKSHAEHYKALLEKLEKGTLYKTDKSVEWKCRVCGYIYEGNEPPAECPLCKHPKEFYYKLSH</sequence>
<dbReference type="PROSITE" id="PS50903">
    <property type="entry name" value="RUBREDOXIN_LIKE"/>
    <property type="match status" value="1"/>
</dbReference>
<evidence type="ECO:0000256" key="3">
    <source>
        <dbReference type="ARBA" id="ARBA00022723"/>
    </source>
</evidence>
<evidence type="ECO:0000259" key="6">
    <source>
        <dbReference type="PROSITE" id="PS50903"/>
    </source>
</evidence>
<reference evidence="8" key="1">
    <citation type="submission" date="2020-07" db="EMBL/GenBank/DDBJ databases">
        <title>Koleobacter methoxysyntrophicus gen. nov., sp. nov., a novel anaerobic bacterium isolated from deep subsurface oil field and proposal of Koleobacterales ord. nov. in the phylum Firmicutes.</title>
        <authorList>
            <person name="Sakamoto S."/>
            <person name="Tamaki H."/>
        </authorList>
    </citation>
    <scope>NUCLEOTIDE SEQUENCE</scope>
    <source>
        <strain evidence="8">NRmbB1</strain>
    </source>
</reference>
<feature type="domain" description="Ferritin-like diiron" evidence="7">
    <location>
        <begin position="1"/>
        <end position="129"/>
    </location>
</feature>
<organism evidence="8 9">
    <name type="scientific">Koleobacter methoxysyntrophicus</name>
    <dbReference type="NCBI Taxonomy" id="2751313"/>
    <lineage>
        <taxon>Bacteria</taxon>
        <taxon>Bacillati</taxon>
        <taxon>Bacillota</taxon>
        <taxon>Clostridia</taxon>
        <taxon>Koleobacterales</taxon>
        <taxon>Koleobacteraceae</taxon>
        <taxon>Koleobacter</taxon>
    </lineage>
</organism>
<evidence type="ECO:0000256" key="5">
    <source>
        <dbReference type="ARBA" id="ARBA00023004"/>
    </source>
</evidence>
<dbReference type="InterPro" id="IPR048574">
    <property type="entry name" value="RUBY_RBDX"/>
</dbReference>
<dbReference type="AlphaFoldDB" id="A0A8A0RLW7"/>
<dbReference type="SUPFAM" id="SSF47240">
    <property type="entry name" value="Ferritin-like"/>
    <property type="match status" value="1"/>
</dbReference>
<evidence type="ECO:0000259" key="7">
    <source>
        <dbReference type="PROSITE" id="PS50905"/>
    </source>
</evidence>
<name>A0A8A0RLW7_9FIRM</name>
<dbReference type="CDD" id="cd00729">
    <property type="entry name" value="rubredoxin_SM"/>
    <property type="match status" value="1"/>
</dbReference>
<dbReference type="InterPro" id="IPR009078">
    <property type="entry name" value="Ferritin-like_SF"/>
</dbReference>
<evidence type="ECO:0000313" key="9">
    <source>
        <dbReference type="Proteomes" id="UP000662904"/>
    </source>
</evidence>
<gene>
    <name evidence="8" type="primary">rbr1</name>
    <name evidence="8" type="ORF">H0A61_00943</name>
</gene>
<dbReference type="EC" id="1.11.1.1" evidence="8"/>
<evidence type="ECO:0000256" key="1">
    <source>
        <dbReference type="ARBA" id="ARBA00001965"/>
    </source>
</evidence>
<dbReference type="InterPro" id="IPR024934">
    <property type="entry name" value="Rubredoxin-like_dom"/>
</dbReference>
<dbReference type="InterPro" id="IPR003251">
    <property type="entry name" value="Rr_diiron-bd_dom"/>
</dbReference>
<protein>
    <submittedName>
        <fullName evidence="8">Rubrerythrin-1</fullName>
        <ecNumber evidence="8">1.11.1.1</ecNumber>
    </submittedName>
</protein>
<dbReference type="PANTHER" id="PTHR43865">
    <property type="entry name" value="RUBRERYTHRIN-RELATED"/>
    <property type="match status" value="1"/>
</dbReference>
<keyword evidence="8" id="KW-0560">Oxidoreductase</keyword>
<dbReference type="InterPro" id="IPR009040">
    <property type="entry name" value="Ferritin-like_diiron"/>
</dbReference>
<dbReference type="InterPro" id="IPR052364">
    <property type="entry name" value="Rubrerythrin"/>
</dbReference>